<sequence>MAVPNILSASSINGDKIVNNKGEDLGDIKDVMIDLESGSIAYVVLSFGGILGIGDKLFGVPAETLHKKPDEHAFILNVDKDRLENAPGFDKDNWPGTHGVDHQEYIRNIYSHYGYEQRPSQGTQIIGERQETRATSETGAARDRPPEAAAAPVMGSAATSEEISAGRVGQGMEIYQILKDEHDKMLNLFDEAINTGSRDSFMQIKAELHPHMNGEEELLYPVLKEKGSTHDISMEGYEEHHVAKVLLSELDTMSEKDEMWIPKLKVLKENVKHHVEEEEKEMFPASKDVLSAQKAEEIGQKYLDFKNRYESTHGRSL</sequence>
<proteinExistence type="predicted"/>
<accession>A0A4E0PXF0</accession>
<keyword evidence="5" id="KW-1185">Reference proteome</keyword>
<name>A0A4E0PXF0_9EURY</name>
<dbReference type="RefSeq" id="WP_135389092.1">
    <property type="nucleotide sequence ID" value="NZ_PGGK01000003.1"/>
</dbReference>
<dbReference type="EMBL" id="PGGK01000003">
    <property type="protein sequence ID" value="TGC10711.1"/>
    <property type="molecule type" value="Genomic_DNA"/>
</dbReference>
<dbReference type="InterPro" id="IPR012312">
    <property type="entry name" value="Hemerythrin-like"/>
</dbReference>
<dbReference type="Pfam" id="PF01814">
    <property type="entry name" value="Hemerythrin"/>
    <property type="match status" value="1"/>
</dbReference>
<feature type="compositionally biased region" description="Basic and acidic residues" evidence="1">
    <location>
        <begin position="129"/>
        <end position="146"/>
    </location>
</feature>
<gene>
    <name evidence="4" type="ORF">CUN85_04370</name>
</gene>
<evidence type="ECO:0008006" key="6">
    <source>
        <dbReference type="Google" id="ProtNLM"/>
    </source>
</evidence>
<dbReference type="InterPro" id="IPR011033">
    <property type="entry name" value="PRC_barrel-like_sf"/>
</dbReference>
<dbReference type="Pfam" id="PF05239">
    <property type="entry name" value="PRC"/>
    <property type="match status" value="1"/>
</dbReference>
<dbReference type="PANTHER" id="PTHR36505">
    <property type="entry name" value="BLR1072 PROTEIN"/>
    <property type="match status" value="1"/>
</dbReference>
<dbReference type="InterPro" id="IPR027275">
    <property type="entry name" value="PRC-brl_dom"/>
</dbReference>
<comment type="caution">
    <text evidence="4">The sequence shown here is derived from an EMBL/GenBank/DDBJ whole genome shotgun (WGS) entry which is preliminary data.</text>
</comment>
<reference evidence="4 5" key="1">
    <citation type="submission" date="2017-11" db="EMBL/GenBank/DDBJ databases">
        <title>Isolation and Characterization of Methanogenic Archaea from Saline Meromictic Lake at Siberia.</title>
        <authorList>
            <person name="Shen Y."/>
            <person name="Huang H.-H."/>
            <person name="Lai M.-C."/>
            <person name="Chen S.-C."/>
        </authorList>
    </citation>
    <scope>NUCLEOTIDE SEQUENCE [LARGE SCALE GENOMIC DNA]</scope>
    <source>
        <strain evidence="4 5">SY-01</strain>
    </source>
</reference>
<evidence type="ECO:0000313" key="5">
    <source>
        <dbReference type="Proteomes" id="UP000297295"/>
    </source>
</evidence>
<dbReference type="PANTHER" id="PTHR36505:SF1">
    <property type="entry name" value="BLR1072 PROTEIN"/>
    <property type="match status" value="1"/>
</dbReference>
<dbReference type="AlphaFoldDB" id="A0A4E0PXF0"/>
<evidence type="ECO:0000313" key="4">
    <source>
        <dbReference type="EMBL" id="TGC10711.1"/>
    </source>
</evidence>
<evidence type="ECO:0000259" key="2">
    <source>
        <dbReference type="Pfam" id="PF01814"/>
    </source>
</evidence>
<evidence type="ECO:0000256" key="1">
    <source>
        <dbReference type="SAM" id="MobiDB-lite"/>
    </source>
</evidence>
<feature type="region of interest" description="Disordered" evidence="1">
    <location>
        <begin position="129"/>
        <end position="162"/>
    </location>
</feature>
<dbReference type="OrthoDB" id="106962at2157"/>
<dbReference type="Gene3D" id="1.20.120.520">
    <property type="entry name" value="nmb1532 protein domain like"/>
    <property type="match status" value="1"/>
</dbReference>
<feature type="domain" description="Hemerythrin-like" evidence="2">
    <location>
        <begin position="174"/>
        <end position="285"/>
    </location>
</feature>
<dbReference type="Gene3D" id="2.30.30.240">
    <property type="entry name" value="PRC-barrel domain"/>
    <property type="match status" value="1"/>
</dbReference>
<dbReference type="SUPFAM" id="SSF50346">
    <property type="entry name" value="PRC-barrel domain"/>
    <property type="match status" value="1"/>
</dbReference>
<organism evidence="4 5">
    <name type="scientific">Methanolobus halotolerans</name>
    <dbReference type="NCBI Taxonomy" id="2052935"/>
    <lineage>
        <taxon>Archaea</taxon>
        <taxon>Methanobacteriati</taxon>
        <taxon>Methanobacteriota</taxon>
        <taxon>Stenosarchaea group</taxon>
        <taxon>Methanomicrobia</taxon>
        <taxon>Methanosarcinales</taxon>
        <taxon>Methanosarcinaceae</taxon>
        <taxon>Methanolobus</taxon>
    </lineage>
</organism>
<evidence type="ECO:0000259" key="3">
    <source>
        <dbReference type="Pfam" id="PF05239"/>
    </source>
</evidence>
<protein>
    <recommendedName>
        <fullName evidence="6">PRC-barrel domain-containing protein</fullName>
    </recommendedName>
</protein>
<dbReference type="Proteomes" id="UP000297295">
    <property type="component" value="Unassembled WGS sequence"/>
</dbReference>
<feature type="domain" description="PRC-barrel" evidence="3">
    <location>
        <begin position="6"/>
        <end position="83"/>
    </location>
</feature>